<name>A0A923LG29_9FIRM</name>
<gene>
    <name evidence="6" type="ORF">H8S37_03805</name>
</gene>
<feature type="transmembrane region" description="Helical" evidence="3">
    <location>
        <begin position="235"/>
        <end position="257"/>
    </location>
</feature>
<dbReference type="RefSeq" id="WP_186874700.1">
    <property type="nucleotide sequence ID" value="NZ_JACOPF010000001.1"/>
</dbReference>
<keyword evidence="3" id="KW-0812">Transmembrane</keyword>
<protein>
    <submittedName>
        <fullName evidence="6">Acyl--CoA ligase</fullName>
    </submittedName>
</protein>
<dbReference type="PANTHER" id="PTHR43201:SF5">
    <property type="entry name" value="MEDIUM-CHAIN ACYL-COA LIGASE ACSF2, MITOCHONDRIAL"/>
    <property type="match status" value="1"/>
</dbReference>
<dbReference type="InterPro" id="IPR020845">
    <property type="entry name" value="AMP-binding_CS"/>
</dbReference>
<dbReference type="InterPro" id="IPR045851">
    <property type="entry name" value="AMP-bd_C_sf"/>
</dbReference>
<dbReference type="Pfam" id="PF13193">
    <property type="entry name" value="AMP-binding_C"/>
    <property type="match status" value="1"/>
</dbReference>
<dbReference type="EMBL" id="JACOPF010000001">
    <property type="protein sequence ID" value="MBC5688060.1"/>
    <property type="molecule type" value="Genomic_DNA"/>
</dbReference>
<dbReference type="InterPro" id="IPR025110">
    <property type="entry name" value="AMP-bd_C"/>
</dbReference>
<accession>A0A923LG29</accession>
<dbReference type="GO" id="GO:0031956">
    <property type="term" value="F:medium-chain fatty acid-CoA ligase activity"/>
    <property type="evidence" value="ECO:0007669"/>
    <property type="project" value="TreeGrafter"/>
</dbReference>
<dbReference type="GO" id="GO:0006631">
    <property type="term" value="P:fatty acid metabolic process"/>
    <property type="evidence" value="ECO:0007669"/>
    <property type="project" value="TreeGrafter"/>
</dbReference>
<keyword evidence="3" id="KW-0472">Membrane</keyword>
<evidence type="ECO:0000256" key="3">
    <source>
        <dbReference type="SAM" id="Phobius"/>
    </source>
</evidence>
<keyword evidence="3" id="KW-1133">Transmembrane helix</keyword>
<dbReference type="AlphaFoldDB" id="A0A923LG29"/>
<feature type="domain" description="AMP-binding enzyme C-terminal" evidence="5">
    <location>
        <begin position="445"/>
        <end position="516"/>
    </location>
</feature>
<sequence length="536" mass="60899">MIAGKKVWPDCMTEGMDIRKISGQEIFTFVHMRNNYYEMLEDSMVKYPDRTAFIDNWGRTYSYQTFVRMVDDFAELLYRRGAKHGDHIGLLLYNGIEFCTAFYAACKIGAVTVPFPSKYRKHELQALIEKADLQYLIAADKFREWTEPYEEAMQCIYSVDEEHGYGFRHIDIPVGKRGGSKGSLEDEAILMFTSGTTSASKGVVMKNYNILHAAMIYQRLCNVTCDDRTVIPVPIYHVTGLIALLGVFVLSGGTVYLQKKYNAERILNCVMEDKITFMHGSPTVFGMMMDLKEKYPELPSVRMILCGSSYMPVEKLNELHRWMPDAEIRTVFGMTETASPGTLFPSDTPTGRYPSSAGIPIPGLELKVLDDDGREVENGTVGMVYIKGANVAEYYYKTDSPLYTEDGWLNTGDMGYVNDDAYVFFVDRRKDMINRGGEKIWCTDVEEELVSLKEIKDAAVVGIPDLKYGEVAAAAVVLRKGCTVTEGEIRSRLLEKMARFKVPERILFLKEIPRTQGLKTDKKYIRSLFEQEKEIC</sequence>
<dbReference type="Proteomes" id="UP000652477">
    <property type="component" value="Unassembled WGS sequence"/>
</dbReference>
<dbReference type="Pfam" id="PF00501">
    <property type="entry name" value="AMP-binding"/>
    <property type="match status" value="1"/>
</dbReference>
<evidence type="ECO:0000259" key="5">
    <source>
        <dbReference type="Pfam" id="PF13193"/>
    </source>
</evidence>
<evidence type="ECO:0000256" key="2">
    <source>
        <dbReference type="ARBA" id="ARBA00022598"/>
    </source>
</evidence>
<keyword evidence="2 6" id="KW-0436">Ligase</keyword>
<dbReference type="Gene3D" id="3.40.50.12780">
    <property type="entry name" value="N-terminal domain of ligase-like"/>
    <property type="match status" value="1"/>
</dbReference>
<dbReference type="PANTHER" id="PTHR43201">
    <property type="entry name" value="ACYL-COA SYNTHETASE"/>
    <property type="match status" value="1"/>
</dbReference>
<reference evidence="6" key="1">
    <citation type="submission" date="2020-08" db="EMBL/GenBank/DDBJ databases">
        <title>Genome public.</title>
        <authorList>
            <person name="Liu C."/>
            <person name="Sun Q."/>
        </authorList>
    </citation>
    <scope>NUCLEOTIDE SEQUENCE</scope>
    <source>
        <strain evidence="6">NSJ-55</strain>
    </source>
</reference>
<dbReference type="InterPro" id="IPR000873">
    <property type="entry name" value="AMP-dep_synth/lig_dom"/>
</dbReference>
<evidence type="ECO:0000256" key="1">
    <source>
        <dbReference type="ARBA" id="ARBA00006432"/>
    </source>
</evidence>
<dbReference type="InterPro" id="IPR042099">
    <property type="entry name" value="ANL_N_sf"/>
</dbReference>
<dbReference type="PROSITE" id="PS00455">
    <property type="entry name" value="AMP_BINDING"/>
    <property type="match status" value="1"/>
</dbReference>
<keyword evidence="7" id="KW-1185">Reference proteome</keyword>
<feature type="domain" description="AMP-dependent synthetase/ligase" evidence="4">
    <location>
        <begin position="41"/>
        <end position="396"/>
    </location>
</feature>
<proteinExistence type="inferred from homology"/>
<dbReference type="SUPFAM" id="SSF56801">
    <property type="entry name" value="Acetyl-CoA synthetase-like"/>
    <property type="match status" value="1"/>
</dbReference>
<evidence type="ECO:0000313" key="6">
    <source>
        <dbReference type="EMBL" id="MBC5688060.1"/>
    </source>
</evidence>
<organism evidence="6 7">
    <name type="scientific">Mediterraneibacter hominis</name>
    <dbReference type="NCBI Taxonomy" id="2763054"/>
    <lineage>
        <taxon>Bacteria</taxon>
        <taxon>Bacillati</taxon>
        <taxon>Bacillota</taxon>
        <taxon>Clostridia</taxon>
        <taxon>Lachnospirales</taxon>
        <taxon>Lachnospiraceae</taxon>
        <taxon>Mediterraneibacter</taxon>
    </lineage>
</organism>
<comment type="caution">
    <text evidence="6">The sequence shown here is derived from an EMBL/GenBank/DDBJ whole genome shotgun (WGS) entry which is preliminary data.</text>
</comment>
<evidence type="ECO:0000259" key="4">
    <source>
        <dbReference type="Pfam" id="PF00501"/>
    </source>
</evidence>
<dbReference type="Gene3D" id="3.30.300.30">
    <property type="match status" value="1"/>
</dbReference>
<evidence type="ECO:0000313" key="7">
    <source>
        <dbReference type="Proteomes" id="UP000652477"/>
    </source>
</evidence>
<comment type="similarity">
    <text evidence="1">Belongs to the ATP-dependent AMP-binding enzyme family.</text>
</comment>